<keyword evidence="2" id="KW-1185">Reference proteome</keyword>
<dbReference type="Proteomes" id="UP001497512">
    <property type="component" value="Chromosome 11"/>
</dbReference>
<evidence type="ECO:0000313" key="2">
    <source>
        <dbReference type="Proteomes" id="UP001497512"/>
    </source>
</evidence>
<organism evidence="1 2">
    <name type="scientific">Sphagnum troendelagicum</name>
    <dbReference type="NCBI Taxonomy" id="128251"/>
    <lineage>
        <taxon>Eukaryota</taxon>
        <taxon>Viridiplantae</taxon>
        <taxon>Streptophyta</taxon>
        <taxon>Embryophyta</taxon>
        <taxon>Bryophyta</taxon>
        <taxon>Sphagnophytina</taxon>
        <taxon>Sphagnopsida</taxon>
        <taxon>Sphagnales</taxon>
        <taxon>Sphagnaceae</taxon>
        <taxon>Sphagnum</taxon>
    </lineage>
</organism>
<reference evidence="1" key="1">
    <citation type="submission" date="2024-02" db="EMBL/GenBank/DDBJ databases">
        <authorList>
            <consortium name="ELIXIR-Norway"/>
            <consortium name="Elixir Norway"/>
        </authorList>
    </citation>
    <scope>NUCLEOTIDE SEQUENCE</scope>
</reference>
<protein>
    <submittedName>
        <fullName evidence="1">Uncharacterized protein</fullName>
    </submittedName>
</protein>
<evidence type="ECO:0000313" key="1">
    <source>
        <dbReference type="EMBL" id="CAK9196457.1"/>
    </source>
</evidence>
<gene>
    <name evidence="1" type="ORF">CSSPTR1EN2_LOCUS3483</name>
</gene>
<dbReference type="EMBL" id="OZ019903">
    <property type="protein sequence ID" value="CAK9196457.1"/>
    <property type="molecule type" value="Genomic_DNA"/>
</dbReference>
<accession>A0ABP0THX4</accession>
<proteinExistence type="predicted"/>
<name>A0ABP0THX4_9BRYO</name>
<sequence length="111" mass="12682">MGTLVSSLHEQRADKVPKAKAESIGCLDWTPRLDAPDRLSPIHRAIPPILPGSDYNSTDSDEFRVRFHRFYQLPIVIPPILPISRYDSTNSTKFRVRFHESKNERPAVASR</sequence>